<dbReference type="EMBL" id="RSCL01000005">
    <property type="protein sequence ID" value="RUT07189.1"/>
    <property type="molecule type" value="Genomic_DNA"/>
</dbReference>
<dbReference type="CDD" id="cd03794">
    <property type="entry name" value="GT4_WbuB-like"/>
    <property type="match status" value="1"/>
</dbReference>
<organism evidence="2 3">
    <name type="scientific">Dulcicalothrix desertica PCC 7102</name>
    <dbReference type="NCBI Taxonomy" id="232991"/>
    <lineage>
        <taxon>Bacteria</taxon>
        <taxon>Bacillati</taxon>
        <taxon>Cyanobacteriota</taxon>
        <taxon>Cyanophyceae</taxon>
        <taxon>Nostocales</taxon>
        <taxon>Calotrichaceae</taxon>
        <taxon>Dulcicalothrix</taxon>
    </lineage>
</organism>
<evidence type="ECO:0000259" key="1">
    <source>
        <dbReference type="Pfam" id="PF00534"/>
    </source>
</evidence>
<accession>A0A433VM79</accession>
<reference evidence="2" key="1">
    <citation type="submission" date="2018-12" db="EMBL/GenBank/DDBJ databases">
        <authorList>
            <person name="Will S."/>
            <person name="Neumann-Schaal M."/>
            <person name="Henke P."/>
        </authorList>
    </citation>
    <scope>NUCLEOTIDE SEQUENCE</scope>
    <source>
        <strain evidence="2">PCC 7102</strain>
    </source>
</reference>
<protein>
    <recommendedName>
        <fullName evidence="1">Glycosyl transferase family 1 domain-containing protein</fullName>
    </recommendedName>
</protein>
<dbReference type="GO" id="GO:0016757">
    <property type="term" value="F:glycosyltransferase activity"/>
    <property type="evidence" value="ECO:0007669"/>
    <property type="project" value="InterPro"/>
</dbReference>
<comment type="caution">
    <text evidence="2">The sequence shown here is derived from an EMBL/GenBank/DDBJ whole genome shotgun (WGS) entry which is preliminary data.</text>
</comment>
<dbReference type="Gene3D" id="3.40.50.2000">
    <property type="entry name" value="Glycogen Phosphorylase B"/>
    <property type="match status" value="1"/>
</dbReference>
<name>A0A433VM79_9CYAN</name>
<keyword evidence="3" id="KW-1185">Reference proteome</keyword>
<dbReference type="InterPro" id="IPR001296">
    <property type="entry name" value="Glyco_trans_1"/>
</dbReference>
<dbReference type="PANTHER" id="PTHR12526:SF609">
    <property type="entry name" value="LIPOPOLYSACCHARIDE BIOSYNTHESIS PROTEIN"/>
    <property type="match status" value="1"/>
</dbReference>
<gene>
    <name evidence="2" type="ORF">DSM106972_024500</name>
</gene>
<proteinExistence type="predicted"/>
<reference evidence="2" key="2">
    <citation type="journal article" date="2019" name="Genome Biol. Evol.">
        <title>Day and night: Metabolic profiles and evolutionary relationships of six axenic non-marine cyanobacteria.</title>
        <authorList>
            <person name="Will S.E."/>
            <person name="Henke P."/>
            <person name="Boedeker C."/>
            <person name="Huang S."/>
            <person name="Brinkmann H."/>
            <person name="Rohde M."/>
            <person name="Jarek M."/>
            <person name="Friedl T."/>
            <person name="Seufert S."/>
            <person name="Schumacher M."/>
            <person name="Overmann J."/>
            <person name="Neumann-Schaal M."/>
            <person name="Petersen J."/>
        </authorList>
    </citation>
    <scope>NUCLEOTIDE SEQUENCE [LARGE SCALE GENOMIC DNA]</scope>
    <source>
        <strain evidence="2">PCC 7102</strain>
    </source>
</reference>
<dbReference type="PANTHER" id="PTHR12526">
    <property type="entry name" value="GLYCOSYLTRANSFERASE"/>
    <property type="match status" value="1"/>
</dbReference>
<dbReference type="Proteomes" id="UP000271624">
    <property type="component" value="Unassembled WGS sequence"/>
</dbReference>
<dbReference type="SUPFAM" id="SSF53756">
    <property type="entry name" value="UDP-Glycosyltransferase/glycogen phosphorylase"/>
    <property type="match status" value="1"/>
</dbReference>
<evidence type="ECO:0000313" key="3">
    <source>
        <dbReference type="Proteomes" id="UP000271624"/>
    </source>
</evidence>
<sequence>MIHSWANSKAIVPIAKKENWFAWKHNLVDKFTVLYSGNMGRCHDMNTIIEAAKELKDEPIQFVFIGDGAKRKEVMQEAELFGLTNFIFLPYQDKQVLPYSLTACDLSLVSIDMDMESLVAPSKLYPALAAGRPVAVICSKDSYLRELIKNAKCGSSFENGDGHGLAEYIRLLNSNTLLVEEMGKEGREYLQTNFTPEVISKEYLKVIRESIT</sequence>
<evidence type="ECO:0000313" key="2">
    <source>
        <dbReference type="EMBL" id="RUT07189.1"/>
    </source>
</evidence>
<feature type="domain" description="Glycosyl transferase family 1" evidence="1">
    <location>
        <begin position="24"/>
        <end position="188"/>
    </location>
</feature>
<dbReference type="Pfam" id="PF00534">
    <property type="entry name" value="Glycos_transf_1"/>
    <property type="match status" value="1"/>
</dbReference>
<dbReference type="AlphaFoldDB" id="A0A433VM79"/>